<dbReference type="EMBL" id="GL379788">
    <property type="protein sequence ID" value="EGT40589.1"/>
    <property type="molecule type" value="Genomic_DNA"/>
</dbReference>
<gene>
    <name evidence="3" type="ORF">CAEBREN_09779</name>
</gene>
<protein>
    <recommendedName>
        <fullName evidence="2">DM13 domain-containing protein</fullName>
    </recommendedName>
</protein>
<proteinExistence type="predicted"/>
<name>G0MAD9_CAEBE</name>
<evidence type="ECO:0000313" key="4">
    <source>
        <dbReference type="Proteomes" id="UP000008068"/>
    </source>
</evidence>
<dbReference type="InterPro" id="IPR052126">
    <property type="entry name" value="Spindle_Org/Thrombomodulin"/>
</dbReference>
<dbReference type="GO" id="GO:0002119">
    <property type="term" value="P:nematode larval development"/>
    <property type="evidence" value="ECO:0007669"/>
    <property type="project" value="EnsemblMetazoa"/>
</dbReference>
<dbReference type="Proteomes" id="UP000008068">
    <property type="component" value="Unassembled WGS sequence"/>
</dbReference>
<keyword evidence="4" id="KW-1185">Reference proteome</keyword>
<evidence type="ECO:0000256" key="1">
    <source>
        <dbReference type="ARBA" id="ARBA00022737"/>
    </source>
</evidence>
<dbReference type="PROSITE" id="PS51549">
    <property type="entry name" value="DM13"/>
    <property type="match status" value="1"/>
</dbReference>
<feature type="domain" description="DM13" evidence="2">
    <location>
        <begin position="147"/>
        <end position="261"/>
    </location>
</feature>
<dbReference type="OrthoDB" id="2448405at2759"/>
<dbReference type="eggNOG" id="KOG4731">
    <property type="taxonomic scope" value="Eukaryota"/>
</dbReference>
<reference evidence="4" key="1">
    <citation type="submission" date="2011-07" db="EMBL/GenBank/DDBJ databases">
        <authorList>
            <consortium name="Caenorhabditis brenneri Sequencing and Analysis Consortium"/>
            <person name="Wilson R.K."/>
        </authorList>
    </citation>
    <scope>NUCLEOTIDE SEQUENCE [LARGE SCALE GENOMIC DNA]</scope>
    <source>
        <strain evidence="4">PB2801</strain>
    </source>
</reference>
<dbReference type="SMART" id="SM00686">
    <property type="entry name" value="DM13"/>
    <property type="match status" value="1"/>
</dbReference>
<keyword evidence="1" id="KW-0677">Repeat</keyword>
<dbReference type="InterPro" id="IPR019545">
    <property type="entry name" value="DM13_domain"/>
</dbReference>
<evidence type="ECO:0000259" key="2">
    <source>
        <dbReference type="PROSITE" id="PS51549"/>
    </source>
</evidence>
<dbReference type="HOGENOM" id="CLU_974001_0_0_1"/>
<sequence>MYGHTSQFLEEVFEVLRAIEYNGVSVGEFDGGVEGEVFLVNSTHLQIIGFKTNKAKHASNPFVLISSNNQKSVPQLYQYHSSRAGEWVQNLVSLTEEQQKTHTRLIVRMTGSAAQWKQFAVVDSNGNIVSSVNLDQKPPQPFCCFESEADMGLFGEYGIISDPIQVLDSRTLRIPRFSYKASQTPDGYFFAGSGSEINQNSGIKAAIIGKDSTPNTCPMLKDITDQDMIVRLDRSQTIYDIEWISVFCYKYSHDFGHLDIGLVENEEQVPPYIPELRNSEPLRPAHNC</sequence>
<dbReference type="InParanoid" id="G0MAD9"/>
<organism evidence="4">
    <name type="scientific">Caenorhabditis brenneri</name>
    <name type="common">Nematode worm</name>
    <dbReference type="NCBI Taxonomy" id="135651"/>
    <lineage>
        <taxon>Eukaryota</taxon>
        <taxon>Metazoa</taxon>
        <taxon>Ecdysozoa</taxon>
        <taxon>Nematoda</taxon>
        <taxon>Chromadorea</taxon>
        <taxon>Rhabditida</taxon>
        <taxon>Rhabditina</taxon>
        <taxon>Rhabditomorpha</taxon>
        <taxon>Rhabditoidea</taxon>
        <taxon>Rhabditidae</taxon>
        <taxon>Peloderinae</taxon>
        <taxon>Caenorhabditis</taxon>
    </lineage>
</organism>
<accession>G0MAD9</accession>
<dbReference type="PANTHER" id="PTHR24036:SF5">
    <property type="entry name" value="THROMBOMODULIN"/>
    <property type="match status" value="1"/>
</dbReference>
<dbReference type="PANTHER" id="PTHR24036">
    <property type="entry name" value="SKELETOR-RELATED"/>
    <property type="match status" value="1"/>
</dbReference>
<evidence type="ECO:0000313" key="3">
    <source>
        <dbReference type="EMBL" id="EGT40589.1"/>
    </source>
</evidence>
<dbReference type="FunCoup" id="G0MAD9">
    <property type="interactions" value="8"/>
</dbReference>
<dbReference type="AlphaFoldDB" id="G0MAD9"/>
<dbReference type="Pfam" id="PF10517">
    <property type="entry name" value="DM13"/>
    <property type="match status" value="1"/>
</dbReference>
<dbReference type="OMA" id="FCCFESE"/>